<feature type="region of interest" description="Disordered" evidence="1">
    <location>
        <begin position="66"/>
        <end position="86"/>
    </location>
</feature>
<dbReference type="Proteomes" id="UP000807342">
    <property type="component" value="Unassembled WGS sequence"/>
</dbReference>
<evidence type="ECO:0000256" key="1">
    <source>
        <dbReference type="SAM" id="MobiDB-lite"/>
    </source>
</evidence>
<dbReference type="AlphaFoldDB" id="A0A9P5XGJ8"/>
<dbReference type="EMBL" id="MU151102">
    <property type="protein sequence ID" value="KAF9450568.1"/>
    <property type="molecule type" value="Genomic_DNA"/>
</dbReference>
<reference evidence="2" key="1">
    <citation type="submission" date="2020-11" db="EMBL/GenBank/DDBJ databases">
        <authorList>
            <consortium name="DOE Joint Genome Institute"/>
            <person name="Ahrendt S."/>
            <person name="Riley R."/>
            <person name="Andreopoulos W."/>
            <person name="Labutti K."/>
            <person name="Pangilinan J."/>
            <person name="Ruiz-Duenas F.J."/>
            <person name="Barrasa J.M."/>
            <person name="Sanchez-Garcia M."/>
            <person name="Camarero S."/>
            <person name="Miyauchi S."/>
            <person name="Serrano A."/>
            <person name="Linde D."/>
            <person name="Babiker R."/>
            <person name="Drula E."/>
            <person name="Ayuso-Fernandez I."/>
            <person name="Pacheco R."/>
            <person name="Padilla G."/>
            <person name="Ferreira P."/>
            <person name="Barriuso J."/>
            <person name="Kellner H."/>
            <person name="Castanera R."/>
            <person name="Alfaro M."/>
            <person name="Ramirez L."/>
            <person name="Pisabarro A.G."/>
            <person name="Kuo A."/>
            <person name="Tritt A."/>
            <person name="Lipzen A."/>
            <person name="He G."/>
            <person name="Yan M."/>
            <person name="Ng V."/>
            <person name="Cullen D."/>
            <person name="Martin F."/>
            <person name="Rosso M.-N."/>
            <person name="Henrissat B."/>
            <person name="Hibbett D."/>
            <person name="Martinez A.T."/>
            <person name="Grigoriev I.V."/>
        </authorList>
    </citation>
    <scope>NUCLEOTIDE SEQUENCE</scope>
    <source>
        <strain evidence="2">MF-IS2</strain>
    </source>
</reference>
<protein>
    <submittedName>
        <fullName evidence="2">Uncharacterized protein</fullName>
    </submittedName>
</protein>
<keyword evidence="3" id="KW-1185">Reference proteome</keyword>
<accession>A0A9P5XGJ8</accession>
<feature type="compositionally biased region" description="Polar residues" evidence="1">
    <location>
        <begin position="75"/>
        <end position="86"/>
    </location>
</feature>
<evidence type="ECO:0000313" key="2">
    <source>
        <dbReference type="EMBL" id="KAF9450568.1"/>
    </source>
</evidence>
<gene>
    <name evidence="2" type="ORF">P691DRAFT_789008</name>
</gene>
<organism evidence="2 3">
    <name type="scientific">Macrolepiota fuliginosa MF-IS2</name>
    <dbReference type="NCBI Taxonomy" id="1400762"/>
    <lineage>
        <taxon>Eukaryota</taxon>
        <taxon>Fungi</taxon>
        <taxon>Dikarya</taxon>
        <taxon>Basidiomycota</taxon>
        <taxon>Agaricomycotina</taxon>
        <taxon>Agaricomycetes</taxon>
        <taxon>Agaricomycetidae</taxon>
        <taxon>Agaricales</taxon>
        <taxon>Agaricineae</taxon>
        <taxon>Agaricaceae</taxon>
        <taxon>Macrolepiota</taxon>
    </lineage>
</organism>
<proteinExistence type="predicted"/>
<evidence type="ECO:0000313" key="3">
    <source>
        <dbReference type="Proteomes" id="UP000807342"/>
    </source>
</evidence>
<name>A0A9P5XGJ8_9AGAR</name>
<comment type="caution">
    <text evidence="2">The sequence shown here is derived from an EMBL/GenBank/DDBJ whole genome shotgun (WGS) entry which is preliminary data.</text>
</comment>
<sequence>MDTYVGSTWLSSVETQLGNSVATAVPLIIRCKLSTGRRWLFQNTAAANARLWPTYRLDSDGPWGVDGSITKGNGPDNSPRNEQSKPQRVTLNVNCRSFYHSVLPSAVLGAWYEEDKHKYLANATFAERGAQCVQEQGFQRYDDCATWIITAHSGHWEQFIWYQLNANNCNSLLTLWRLVKDNLGARSTFRGSPPPLGGPYCLTINLGHGRTEATIAPRSIYHIQ</sequence>